<comment type="caution">
    <text evidence="1">The sequence shown here is derived from an EMBL/GenBank/DDBJ whole genome shotgun (WGS) entry which is preliminary data.</text>
</comment>
<dbReference type="SUPFAM" id="SSF48403">
    <property type="entry name" value="Ankyrin repeat"/>
    <property type="match status" value="1"/>
</dbReference>
<dbReference type="AlphaFoldDB" id="D3BPR1"/>
<reference evidence="1 2" key="1">
    <citation type="journal article" date="2011" name="Genome Res.">
        <title>Phylogeny-wide analysis of social amoeba genomes highlights ancient origins for complex intercellular communication.</title>
        <authorList>
            <person name="Heidel A.J."/>
            <person name="Lawal H.M."/>
            <person name="Felder M."/>
            <person name="Schilde C."/>
            <person name="Helps N.R."/>
            <person name="Tunggal B."/>
            <person name="Rivero F."/>
            <person name="John U."/>
            <person name="Schleicher M."/>
            <person name="Eichinger L."/>
            <person name="Platzer M."/>
            <person name="Noegel A.A."/>
            <person name="Schaap P."/>
            <person name="Gloeckner G."/>
        </authorList>
    </citation>
    <scope>NUCLEOTIDE SEQUENCE [LARGE SCALE GENOMIC DNA]</scope>
    <source>
        <strain evidence="2">ATCC 26659 / Pp 5 / PN500</strain>
    </source>
</reference>
<keyword evidence="2" id="KW-1185">Reference proteome</keyword>
<evidence type="ECO:0000313" key="1">
    <source>
        <dbReference type="EMBL" id="EFA76623.1"/>
    </source>
</evidence>
<evidence type="ECO:0000313" key="2">
    <source>
        <dbReference type="Proteomes" id="UP000001396"/>
    </source>
</evidence>
<accession>D3BPR1</accession>
<proteinExistence type="predicted"/>
<gene>
    <name evidence="1" type="ORF">PPL_09928</name>
</gene>
<dbReference type="Proteomes" id="UP000001396">
    <property type="component" value="Unassembled WGS sequence"/>
</dbReference>
<dbReference type="PANTHER" id="PTHR46586">
    <property type="entry name" value="ANKYRIN REPEAT-CONTAINING PROTEIN"/>
    <property type="match status" value="1"/>
</dbReference>
<dbReference type="InterPro" id="IPR052050">
    <property type="entry name" value="SecEffector_AnkRepeat"/>
</dbReference>
<dbReference type="EMBL" id="ADBJ01000045">
    <property type="protein sequence ID" value="EFA76623.1"/>
    <property type="molecule type" value="Genomic_DNA"/>
</dbReference>
<evidence type="ECO:0008006" key="3">
    <source>
        <dbReference type="Google" id="ProtNLM"/>
    </source>
</evidence>
<dbReference type="RefSeq" id="XP_020428755.1">
    <property type="nucleotide sequence ID" value="XM_020580715.1"/>
</dbReference>
<sequence>MDNQVFSSVFSNVVLRNHIFKMMKHIHSDVYKSVGYKWDSVKETPTLLATHNYFEMLKDLLYQMINAKKKWFHFAIGGQLEKKDVELLNSTLAATIVADRFEIFQYILEQYNNFALKSSSTNLMELAVKHGRLEMAKYIDHWYDPKSHNTFFKYNQLVVLAADSQNVELLKWIITVKIFSIYYSKPEIKDVIWAALRKSLMNARFDMVKYLMGLAGNFDIDFQEIHDKLLVAAAASGNIPIIEWLQTKGFLMDDQTEYSMTAAYHGHLELVKYLIKHRLTKLTTRTMDYSTASGNLELVKWLHNNCTQGCTTVALDTAMAFNQQEIVQWLKNNRTEGSSPIESGVSALQIHHTN</sequence>
<dbReference type="PANTHER" id="PTHR46586:SF3">
    <property type="entry name" value="ANKYRIN REPEAT-CONTAINING PROTEIN"/>
    <property type="match status" value="1"/>
</dbReference>
<dbReference type="InParanoid" id="D3BPR1"/>
<dbReference type="GeneID" id="31365400"/>
<dbReference type="InterPro" id="IPR036770">
    <property type="entry name" value="Ankyrin_rpt-contain_sf"/>
</dbReference>
<dbReference type="Pfam" id="PF12796">
    <property type="entry name" value="Ank_2"/>
    <property type="match status" value="1"/>
</dbReference>
<protein>
    <recommendedName>
        <fullName evidence="3">Ankyrin repeat protein</fullName>
    </recommendedName>
</protein>
<dbReference type="FunCoup" id="D3BPR1">
    <property type="interactions" value="23"/>
</dbReference>
<dbReference type="InterPro" id="IPR002110">
    <property type="entry name" value="Ankyrin_rpt"/>
</dbReference>
<name>D3BPR1_HETP5</name>
<organism evidence="1 2">
    <name type="scientific">Heterostelium pallidum (strain ATCC 26659 / Pp 5 / PN500)</name>
    <name type="common">Cellular slime mold</name>
    <name type="synonym">Polysphondylium pallidum</name>
    <dbReference type="NCBI Taxonomy" id="670386"/>
    <lineage>
        <taxon>Eukaryota</taxon>
        <taxon>Amoebozoa</taxon>
        <taxon>Evosea</taxon>
        <taxon>Eumycetozoa</taxon>
        <taxon>Dictyostelia</taxon>
        <taxon>Acytosteliales</taxon>
        <taxon>Acytosteliaceae</taxon>
        <taxon>Heterostelium</taxon>
    </lineage>
</organism>
<dbReference type="Gene3D" id="1.25.40.20">
    <property type="entry name" value="Ankyrin repeat-containing domain"/>
    <property type="match status" value="1"/>
</dbReference>